<keyword evidence="2" id="KW-1133">Transmembrane helix</keyword>
<organism evidence="3 4">
    <name type="scientific">Chiayiivirga flava</name>
    <dbReference type="NCBI Taxonomy" id="659595"/>
    <lineage>
        <taxon>Bacteria</taxon>
        <taxon>Pseudomonadati</taxon>
        <taxon>Pseudomonadota</taxon>
        <taxon>Gammaproteobacteria</taxon>
        <taxon>Lysobacterales</taxon>
        <taxon>Lysobacteraceae</taxon>
        <taxon>Chiayiivirga</taxon>
    </lineage>
</organism>
<dbReference type="RefSeq" id="WP_183960594.1">
    <property type="nucleotide sequence ID" value="NZ_JACHHP010000002.1"/>
</dbReference>
<accession>A0A7W8D5U5</accession>
<feature type="transmembrane region" description="Helical" evidence="2">
    <location>
        <begin position="29"/>
        <end position="50"/>
    </location>
</feature>
<dbReference type="Gene3D" id="2.40.260.10">
    <property type="entry name" value="Sortase"/>
    <property type="match status" value="1"/>
</dbReference>
<dbReference type="AlphaFoldDB" id="A0A7W8D5U5"/>
<dbReference type="GO" id="GO:0016787">
    <property type="term" value="F:hydrolase activity"/>
    <property type="evidence" value="ECO:0007669"/>
    <property type="project" value="UniProtKB-KW"/>
</dbReference>
<reference evidence="3 4" key="1">
    <citation type="submission" date="2020-08" db="EMBL/GenBank/DDBJ databases">
        <title>Genomic Encyclopedia of Type Strains, Phase IV (KMG-IV): sequencing the most valuable type-strain genomes for metagenomic binning, comparative biology and taxonomic classification.</title>
        <authorList>
            <person name="Goeker M."/>
        </authorList>
    </citation>
    <scope>NUCLEOTIDE SEQUENCE [LARGE SCALE GENOMIC DNA]</scope>
    <source>
        <strain evidence="3 4">DSM 24163</strain>
    </source>
</reference>
<dbReference type="InterPro" id="IPR022445">
    <property type="entry name" value="Sortase_proteobact_type"/>
</dbReference>
<dbReference type="Pfam" id="PF04203">
    <property type="entry name" value="Sortase"/>
    <property type="match status" value="1"/>
</dbReference>
<keyword evidence="4" id="KW-1185">Reference proteome</keyword>
<comment type="caution">
    <text evidence="3">The sequence shown here is derived from an EMBL/GenBank/DDBJ whole genome shotgun (WGS) entry which is preliminary data.</text>
</comment>
<dbReference type="CDD" id="cd05828">
    <property type="entry name" value="Sortase_D_1"/>
    <property type="match status" value="1"/>
</dbReference>
<dbReference type="EMBL" id="JACHHP010000002">
    <property type="protein sequence ID" value="MBB5208092.1"/>
    <property type="molecule type" value="Genomic_DNA"/>
</dbReference>
<dbReference type="InterPro" id="IPR041999">
    <property type="entry name" value="Sortase_D_1"/>
</dbReference>
<protein>
    <submittedName>
        <fullName evidence="3">Sortase A</fullName>
        <ecNumber evidence="3">3.4.22.70</ecNumber>
    </submittedName>
</protein>
<evidence type="ECO:0000313" key="4">
    <source>
        <dbReference type="Proteomes" id="UP000521199"/>
    </source>
</evidence>
<evidence type="ECO:0000256" key="1">
    <source>
        <dbReference type="ARBA" id="ARBA00022801"/>
    </source>
</evidence>
<dbReference type="InterPro" id="IPR023365">
    <property type="entry name" value="Sortase_dom-sf"/>
</dbReference>
<evidence type="ECO:0000313" key="3">
    <source>
        <dbReference type="EMBL" id="MBB5208092.1"/>
    </source>
</evidence>
<keyword evidence="2" id="KW-0812">Transmembrane</keyword>
<dbReference type="EC" id="3.4.22.70" evidence="3"/>
<gene>
    <name evidence="3" type="ORF">HNQ52_001621</name>
</gene>
<dbReference type="InterPro" id="IPR005754">
    <property type="entry name" value="Sortase"/>
</dbReference>
<dbReference type="NCBIfam" id="TIGR01076">
    <property type="entry name" value="sortase_fam"/>
    <property type="match status" value="1"/>
</dbReference>
<keyword evidence="2" id="KW-0472">Membrane</keyword>
<proteinExistence type="predicted"/>
<dbReference type="Proteomes" id="UP000521199">
    <property type="component" value="Unassembled WGS sequence"/>
</dbReference>
<dbReference type="NCBIfam" id="TIGR03784">
    <property type="entry name" value="marine_sortase"/>
    <property type="match status" value="1"/>
</dbReference>
<sequence length="216" mass="22867">MATDLSLAERAAALPPPARRDAARPRKRVIALALCVAALTLAVQAGWIHAKAGLAQWLLHDAWTHTLATGKPHAPWPWADTAPVARLRAPGQGVDQIVLAGDSGRTLAFGPGWAESSAAPGTHGTVVVSGHRDTHFAFLRDLAVGDEVLLQGPAGETRYRVADTRIADARSERLALDADTDTLWLVTCWPFDALTAGGPMRFAVRAVRTDAVASVP</sequence>
<dbReference type="SUPFAM" id="SSF63817">
    <property type="entry name" value="Sortase"/>
    <property type="match status" value="1"/>
</dbReference>
<keyword evidence="1 3" id="KW-0378">Hydrolase</keyword>
<name>A0A7W8D5U5_9GAMM</name>
<evidence type="ECO:0000256" key="2">
    <source>
        <dbReference type="SAM" id="Phobius"/>
    </source>
</evidence>